<dbReference type="OrthoDB" id="10323373at2759"/>
<protein>
    <submittedName>
        <fullName evidence="1">Uncharacterized protein</fullName>
    </submittedName>
</protein>
<proteinExistence type="predicted"/>
<accession>A0A077ZG08</accession>
<reference evidence="1" key="2">
    <citation type="submission" date="2014-03" db="EMBL/GenBank/DDBJ databases">
        <title>The whipworm genome and dual-species transcriptomics of an intimate host-pathogen interaction.</title>
        <authorList>
            <person name="Foth B.J."/>
            <person name="Tsai I.J."/>
            <person name="Reid A.J."/>
            <person name="Bancroft A.J."/>
            <person name="Nichol S."/>
            <person name="Tracey A."/>
            <person name="Holroyd N."/>
            <person name="Cotton J.A."/>
            <person name="Stanley E.J."/>
            <person name="Zarowiecki M."/>
            <person name="Liu J.Z."/>
            <person name="Huckvale T."/>
            <person name="Cooper P.J."/>
            <person name="Grencis R.K."/>
            <person name="Berriman M."/>
        </authorList>
    </citation>
    <scope>NUCLEOTIDE SEQUENCE [LARGE SCALE GENOMIC DNA]</scope>
</reference>
<dbReference type="Proteomes" id="UP000030665">
    <property type="component" value="Unassembled WGS sequence"/>
</dbReference>
<dbReference type="EMBL" id="HG806353">
    <property type="protein sequence ID" value="CDW58518.1"/>
    <property type="molecule type" value="Genomic_DNA"/>
</dbReference>
<reference evidence="1" key="1">
    <citation type="submission" date="2014-01" db="EMBL/GenBank/DDBJ databases">
        <authorList>
            <person name="Aslett M."/>
        </authorList>
    </citation>
    <scope>NUCLEOTIDE SEQUENCE</scope>
</reference>
<evidence type="ECO:0000313" key="2">
    <source>
        <dbReference type="Proteomes" id="UP000030665"/>
    </source>
</evidence>
<evidence type="ECO:0000313" key="1">
    <source>
        <dbReference type="EMBL" id="CDW58518.1"/>
    </source>
</evidence>
<name>A0A077ZG08_TRITR</name>
<keyword evidence="2" id="KW-1185">Reference proteome</keyword>
<sequence>MTLKENSEVDATNGMEKCRQLVKGTLTQMQKKKRRGGKAFFNRLSQPLEREKTCTNGEVETNNERSSSQIASARAKTKVVRGSRGLFYKQVNNFLYNCIQMILAAPTATEAVAMKIECAKDFLSANVEYVRLNVFTLAKFALVDQTSSLAIAKIVWLLRMVLPSNAAILREVVLSCNRVIPKRHGMLKSSNIEWANEVRSCCIFFSYLVKEMGQHNAHYNPFVRIFSELLSNLLATGAVQNISCFIEAIKNGGPVLLAKRKEDFEYMTVVLEHLALVKWKEKTIKASYDQLCALRHSWAKDIKRKKQKEIAESECHLETQRDETEEESFDQLIDSIANAAISIAEKNEL</sequence>
<dbReference type="AlphaFoldDB" id="A0A077ZG08"/>
<gene>
    <name evidence="1" type="ORF">TTRE_0000683601</name>
</gene>
<organism evidence="1 2">
    <name type="scientific">Trichuris trichiura</name>
    <name type="common">Whipworm</name>
    <name type="synonym">Trichocephalus trichiurus</name>
    <dbReference type="NCBI Taxonomy" id="36087"/>
    <lineage>
        <taxon>Eukaryota</taxon>
        <taxon>Metazoa</taxon>
        <taxon>Ecdysozoa</taxon>
        <taxon>Nematoda</taxon>
        <taxon>Enoplea</taxon>
        <taxon>Dorylaimia</taxon>
        <taxon>Trichinellida</taxon>
        <taxon>Trichuridae</taxon>
        <taxon>Trichuris</taxon>
    </lineage>
</organism>